<evidence type="ECO:0000313" key="2">
    <source>
        <dbReference type="EMBL" id="GFS09886.1"/>
    </source>
</evidence>
<feature type="region of interest" description="Disordered" evidence="1">
    <location>
        <begin position="69"/>
        <end position="88"/>
    </location>
</feature>
<accession>A0AAV4IED7</accession>
<reference evidence="2 3" key="1">
    <citation type="journal article" date="2021" name="Elife">
        <title>Chloroplast acquisition without the gene transfer in kleptoplastic sea slugs, Plakobranchus ocellatus.</title>
        <authorList>
            <person name="Maeda T."/>
            <person name="Takahashi S."/>
            <person name="Yoshida T."/>
            <person name="Shimamura S."/>
            <person name="Takaki Y."/>
            <person name="Nagai Y."/>
            <person name="Toyoda A."/>
            <person name="Suzuki Y."/>
            <person name="Arimoto A."/>
            <person name="Ishii H."/>
            <person name="Satoh N."/>
            <person name="Nishiyama T."/>
            <person name="Hasebe M."/>
            <person name="Maruyama T."/>
            <person name="Minagawa J."/>
            <person name="Obokata J."/>
            <person name="Shigenobu S."/>
        </authorList>
    </citation>
    <scope>NUCLEOTIDE SEQUENCE [LARGE SCALE GENOMIC DNA]</scope>
</reference>
<dbReference type="AlphaFoldDB" id="A0AAV4IED7"/>
<keyword evidence="3" id="KW-1185">Reference proteome</keyword>
<protein>
    <submittedName>
        <fullName evidence="2">Uncharacterized protein</fullName>
    </submittedName>
</protein>
<gene>
    <name evidence="2" type="ORF">ElyMa_003047700</name>
</gene>
<organism evidence="2 3">
    <name type="scientific">Elysia marginata</name>
    <dbReference type="NCBI Taxonomy" id="1093978"/>
    <lineage>
        <taxon>Eukaryota</taxon>
        <taxon>Metazoa</taxon>
        <taxon>Spiralia</taxon>
        <taxon>Lophotrochozoa</taxon>
        <taxon>Mollusca</taxon>
        <taxon>Gastropoda</taxon>
        <taxon>Heterobranchia</taxon>
        <taxon>Euthyneura</taxon>
        <taxon>Panpulmonata</taxon>
        <taxon>Sacoglossa</taxon>
        <taxon>Placobranchoidea</taxon>
        <taxon>Plakobranchidae</taxon>
        <taxon>Elysia</taxon>
    </lineage>
</organism>
<sequence>MLSGCRDERYDDADEEDNDIYYDSDCEDNGGDDDGDNDVGGNAEIGGFAGACTLTTGTFTVEIEEPNGIENMWEDQNRDPQSSPTPSLRMVFNRYNHVVTRDTISSKYCPHTFATDFEVIL</sequence>
<dbReference type="Proteomes" id="UP000762676">
    <property type="component" value="Unassembled WGS sequence"/>
</dbReference>
<dbReference type="EMBL" id="BMAT01006311">
    <property type="protein sequence ID" value="GFS09886.1"/>
    <property type="molecule type" value="Genomic_DNA"/>
</dbReference>
<name>A0AAV4IED7_9GAST</name>
<feature type="compositionally biased region" description="Acidic residues" evidence="1">
    <location>
        <begin position="10"/>
        <end position="37"/>
    </location>
</feature>
<comment type="caution">
    <text evidence="2">The sequence shown here is derived from an EMBL/GenBank/DDBJ whole genome shotgun (WGS) entry which is preliminary data.</text>
</comment>
<evidence type="ECO:0000256" key="1">
    <source>
        <dbReference type="SAM" id="MobiDB-lite"/>
    </source>
</evidence>
<evidence type="ECO:0000313" key="3">
    <source>
        <dbReference type="Proteomes" id="UP000762676"/>
    </source>
</evidence>
<feature type="region of interest" description="Disordered" evidence="1">
    <location>
        <begin position="1"/>
        <end position="42"/>
    </location>
</feature>
<proteinExistence type="predicted"/>